<dbReference type="Proteomes" id="UP000182753">
    <property type="component" value="Unassembled WGS sequence"/>
</dbReference>
<evidence type="ECO:0000313" key="2">
    <source>
        <dbReference type="EMBL" id="OIN90238.1"/>
    </source>
</evidence>
<keyword evidence="1" id="KW-0175">Coiled coil</keyword>
<reference evidence="2 3" key="1">
    <citation type="journal article" date="2016" name="Environ. Microbiol.">
        <title>Genomic resolution of a cold subsurface aquifer community provides metabolic insights for novel microbes adapted to high CO concentrations.</title>
        <authorList>
            <person name="Probst A.J."/>
            <person name="Castelle C.J."/>
            <person name="Singh A."/>
            <person name="Brown C.T."/>
            <person name="Anantharaman K."/>
            <person name="Sharon I."/>
            <person name="Hug L.A."/>
            <person name="Burstein D."/>
            <person name="Emerson J.B."/>
            <person name="Thomas B.C."/>
            <person name="Banfield J.F."/>
        </authorList>
    </citation>
    <scope>NUCLEOTIDE SEQUENCE [LARGE SCALE GENOMIC DNA]</scope>
    <source>
        <strain evidence="2">CG1_02_42_45</strain>
    </source>
</reference>
<feature type="coiled-coil region" evidence="1">
    <location>
        <begin position="234"/>
        <end position="261"/>
    </location>
</feature>
<evidence type="ECO:0000256" key="1">
    <source>
        <dbReference type="SAM" id="Coils"/>
    </source>
</evidence>
<proteinExistence type="predicted"/>
<comment type="caution">
    <text evidence="2">The sequence shown here is derived from an EMBL/GenBank/DDBJ whole genome shotgun (WGS) entry which is preliminary data.</text>
</comment>
<organism evidence="2 3">
    <name type="scientific">Candidatus Berkelbacteria bacterium CG1_02_42_45</name>
    <dbReference type="NCBI Taxonomy" id="1805036"/>
    <lineage>
        <taxon>Bacteria</taxon>
        <taxon>Candidatus Berkelbacteria</taxon>
    </lineage>
</organism>
<accession>A0A1J4RWA5</accession>
<gene>
    <name evidence="2" type="ORF">AUJ40_00200</name>
</gene>
<protein>
    <submittedName>
        <fullName evidence="2">Uncharacterized protein</fullName>
    </submittedName>
</protein>
<dbReference type="EMBL" id="MNUJ01000004">
    <property type="protein sequence ID" value="OIN90238.1"/>
    <property type="molecule type" value="Genomic_DNA"/>
</dbReference>
<sequence length="286" mass="33165">MPTQKEKKVSEKSTKLELWEAYNEAIAQISDEKMTVQSDDSVNDVIKKLSETKINLSSQFDEITKSLLGDLGELYKTSEQIRQNKEDLVKYFENQKRDLQHQMEEVKNKWIIEEKKLENEFKEKKVDLEIQRQRQEEEYGYNLGTLRKKEHDEYLADKIAREKAIAEKETAISDRKKEIAEMEKQIAEMPALIDRKVKEAEENLAKDLASKYQTQIKELSVNKEHNTKIAEIKIANMETIIKNQAEEISGLKSELSKVNAMIKEMAVSAIEAKKPAIMSAKHSDEN</sequence>
<evidence type="ECO:0000313" key="3">
    <source>
        <dbReference type="Proteomes" id="UP000182753"/>
    </source>
</evidence>
<dbReference type="AlphaFoldDB" id="A0A1J4RWA5"/>
<name>A0A1J4RWA5_9BACT</name>
<feature type="coiled-coil region" evidence="1">
    <location>
        <begin position="82"/>
        <end position="138"/>
    </location>
</feature>